<organism evidence="2 3">
    <name type="scientific">Leptospira ryugenii</name>
    <dbReference type="NCBI Taxonomy" id="1917863"/>
    <lineage>
        <taxon>Bacteria</taxon>
        <taxon>Pseudomonadati</taxon>
        <taxon>Spirochaetota</taxon>
        <taxon>Spirochaetia</taxon>
        <taxon>Leptospirales</taxon>
        <taxon>Leptospiraceae</taxon>
        <taxon>Leptospira</taxon>
    </lineage>
</organism>
<dbReference type="PANTHER" id="PTHR43781:SF1">
    <property type="entry name" value="SACCHAROPINE DEHYDROGENASE"/>
    <property type="match status" value="1"/>
</dbReference>
<gene>
    <name evidence="2" type="ORF">LPTSP4_18200</name>
</gene>
<dbReference type="EMBL" id="BFBB01000004">
    <property type="protein sequence ID" value="GBF50295.1"/>
    <property type="molecule type" value="Genomic_DNA"/>
</dbReference>
<dbReference type="Proteomes" id="UP000245133">
    <property type="component" value="Unassembled WGS sequence"/>
</dbReference>
<dbReference type="InterPro" id="IPR016040">
    <property type="entry name" value="NAD(P)-bd_dom"/>
</dbReference>
<sequence length="349" mass="39262">MLYGATGYSGNLIARYAVKENLQPILAGRSKDKLKSLAKELDLPYRAFSLEDQKSISEALSDCEFVFNAAGPFTETFEALLNVCLEQKIHNLSLVGEIPMLEKLYQKNPDFQSRQILCAIGLGYDVHPTDCLVHLCKDLLPDASSMILTMDGPNSMSPGSYKELIQQVGEEPFWVRRNGKLIASRPKTMFKSIQNRSRLISSIAWGDIASAYHSAGIQNIDVYSTISILDWISLKLLRAFRTILKFQMVKNITYSLVDHWVTGPGEIEREESVVYLHVRLKNHAGKEVIAAIEIPTSYKITYLSSIYAIKQMLTRKKIPIGYQTPAQWLGPSSILEIPGVRWVQSPTFL</sequence>
<dbReference type="AlphaFoldDB" id="A0A2P2E086"/>
<evidence type="ECO:0000313" key="2">
    <source>
        <dbReference type="EMBL" id="GBF50295.1"/>
    </source>
</evidence>
<name>A0A2P2E086_9LEPT</name>
<dbReference type="Pfam" id="PF13460">
    <property type="entry name" value="NAD_binding_10"/>
    <property type="match status" value="1"/>
</dbReference>
<dbReference type="PANTHER" id="PTHR43781">
    <property type="entry name" value="SACCHAROPINE DEHYDROGENASE"/>
    <property type="match status" value="1"/>
</dbReference>
<reference evidence="2 3" key="1">
    <citation type="submission" date="2018-02" db="EMBL/GenBank/DDBJ databases">
        <title>Novel Leptospira species isolated from soil and water in Japan.</title>
        <authorList>
            <person name="Nakao R."/>
            <person name="Masuzawa T."/>
        </authorList>
    </citation>
    <scope>NUCLEOTIDE SEQUENCE [LARGE SCALE GENOMIC DNA]</scope>
    <source>
        <strain evidence="2 3">YH101</strain>
    </source>
</reference>
<dbReference type="Gene3D" id="3.40.50.720">
    <property type="entry name" value="NAD(P)-binding Rossmann-like Domain"/>
    <property type="match status" value="1"/>
</dbReference>
<feature type="domain" description="NAD(P)-binding" evidence="1">
    <location>
        <begin position="4"/>
        <end position="104"/>
    </location>
</feature>
<dbReference type="SUPFAM" id="SSF51735">
    <property type="entry name" value="NAD(P)-binding Rossmann-fold domains"/>
    <property type="match status" value="1"/>
</dbReference>
<accession>A0A2P2E086</accession>
<proteinExistence type="predicted"/>
<evidence type="ECO:0000259" key="1">
    <source>
        <dbReference type="Pfam" id="PF13460"/>
    </source>
</evidence>
<evidence type="ECO:0000313" key="3">
    <source>
        <dbReference type="Proteomes" id="UP000245133"/>
    </source>
</evidence>
<keyword evidence="3" id="KW-1185">Reference proteome</keyword>
<protein>
    <submittedName>
        <fullName evidence="2">Saccharopine dehydrogenase domain protein</fullName>
    </submittedName>
</protein>
<dbReference type="InterPro" id="IPR036291">
    <property type="entry name" value="NAD(P)-bd_dom_sf"/>
</dbReference>
<comment type="caution">
    <text evidence="2">The sequence shown here is derived from an EMBL/GenBank/DDBJ whole genome shotgun (WGS) entry which is preliminary data.</text>
</comment>